<reference evidence="6" key="2">
    <citation type="submission" date="2021-04" db="EMBL/GenBank/DDBJ databases">
        <authorList>
            <person name="Dong X."/>
        </authorList>
    </citation>
    <scope>NUCLEOTIDE SEQUENCE</scope>
    <source>
        <strain evidence="6">ZWT</strain>
    </source>
</reference>
<dbReference type="SUPFAM" id="SSF54001">
    <property type="entry name" value="Cysteine proteinases"/>
    <property type="match status" value="1"/>
</dbReference>
<comment type="similarity">
    <text evidence="1">Belongs to the peptidase C40 family.</text>
</comment>
<dbReference type="Pfam" id="PF12913">
    <property type="entry name" value="SH3_6"/>
    <property type="match status" value="1"/>
</dbReference>
<dbReference type="EMBL" id="JAGSOJ010000002">
    <property type="protein sequence ID" value="MCM1990021.1"/>
    <property type="molecule type" value="Genomic_DNA"/>
</dbReference>
<dbReference type="PANTHER" id="PTHR47053">
    <property type="entry name" value="MUREIN DD-ENDOPEPTIDASE MEPH-RELATED"/>
    <property type="match status" value="1"/>
</dbReference>
<dbReference type="InterPro" id="IPR038765">
    <property type="entry name" value="Papain-like_cys_pep_sf"/>
</dbReference>
<dbReference type="Gene3D" id="3.90.1720.10">
    <property type="entry name" value="endopeptidase domain like (from Nostoc punctiforme)"/>
    <property type="match status" value="1"/>
</dbReference>
<dbReference type="GO" id="GO:0006508">
    <property type="term" value="P:proteolysis"/>
    <property type="evidence" value="ECO:0007669"/>
    <property type="project" value="UniProtKB-KW"/>
</dbReference>
<dbReference type="Proteomes" id="UP001056429">
    <property type="component" value="Unassembled WGS sequence"/>
</dbReference>
<reference evidence="6" key="1">
    <citation type="journal article" date="2021" name="mSystems">
        <title>Bacteria and Archaea Synergistically Convert Glycine Betaine to Biogenic Methane in the Formosa Cold Seep of the South China Sea.</title>
        <authorList>
            <person name="Li L."/>
            <person name="Zhang W."/>
            <person name="Zhang S."/>
            <person name="Song L."/>
            <person name="Sun Q."/>
            <person name="Zhang H."/>
            <person name="Xiang H."/>
            <person name="Dong X."/>
        </authorList>
    </citation>
    <scope>NUCLEOTIDE SEQUENCE</scope>
    <source>
        <strain evidence="6">ZWT</strain>
    </source>
</reference>
<dbReference type="InterPro" id="IPR039439">
    <property type="entry name" value="SH3b1_dom"/>
</dbReference>
<sequence length="554" mass="64624">MRVFYRNISKIGIILLCIILFYGEGVQAIHSEFIMKHGYYDSDKVWKVVFNAPISEESLDYIGVFKDKEGKEAVTGIKVKYGDKNKNTIFIYPPNTGYMRGAYYLIINSEVKTSKEGLSTLDKEVVAKFNVETLELKGVNIESNIFKHYEVEEEMLKNDFWIDNIKDKNVHENIEAINTANVKNVDTMLDIYSLRESINKDEIMKMINRYKIPSRIMYNKDEIELKDWFYDEIIKNLNKDKIKDETKLRYGVVTTRSDIRSFPTDVEFHKVKGDRFDRIQETAFEAGEGVTVLHESLDENWLFVQGQNYAGWMKRENVAFDSREEVRKFVEAEEFIVITQDRVSVEYNGKKYYYSMGVKLPIRYKDMEMERTYASIPIRDENGNLKVVQAKVKNIDYSEGYLQATRENIIKQAFKLQGTDYSWGDKSVGRDCSSTMMGIYRTMGIYLPRNTDEQEDSYGSSTNLNGLDTDRRYEKVKELQPGDLIFMNGHEVMYIGRWKERDYIIHNFTGATLKDDKGTRYGDVFRMAVTPLDMLSGSGKSYINLYSSYLKILE</sequence>
<gene>
    <name evidence="6" type="ORF">KDK92_09725</name>
</gene>
<keyword evidence="3" id="KW-0378">Hydrolase</keyword>
<dbReference type="Pfam" id="PF00877">
    <property type="entry name" value="NLPC_P60"/>
    <property type="match status" value="1"/>
</dbReference>
<dbReference type="InterPro" id="IPR000064">
    <property type="entry name" value="NLP_P60_dom"/>
</dbReference>
<dbReference type="InterPro" id="IPR051202">
    <property type="entry name" value="Peptidase_C40"/>
</dbReference>
<keyword evidence="4" id="KW-0788">Thiol protease</keyword>
<accession>A0A9J6P296</accession>
<evidence type="ECO:0000313" key="6">
    <source>
        <dbReference type="EMBL" id="MCM1990021.1"/>
    </source>
</evidence>
<name>A0A9J6P296_9CLOT</name>
<comment type="caution">
    <text evidence="6">The sequence shown here is derived from an EMBL/GenBank/DDBJ whole genome shotgun (WGS) entry which is preliminary data.</text>
</comment>
<dbReference type="PROSITE" id="PS51935">
    <property type="entry name" value="NLPC_P60"/>
    <property type="match status" value="1"/>
</dbReference>
<organism evidence="6 7">
    <name type="scientific">Oceanirhabdus seepicola</name>
    <dbReference type="NCBI Taxonomy" id="2828781"/>
    <lineage>
        <taxon>Bacteria</taxon>
        <taxon>Bacillati</taxon>
        <taxon>Bacillota</taxon>
        <taxon>Clostridia</taxon>
        <taxon>Eubacteriales</taxon>
        <taxon>Clostridiaceae</taxon>
        <taxon>Oceanirhabdus</taxon>
    </lineage>
</organism>
<dbReference type="AlphaFoldDB" id="A0A9J6P296"/>
<dbReference type="PANTHER" id="PTHR47053:SF1">
    <property type="entry name" value="MUREIN DD-ENDOPEPTIDASE MEPH-RELATED"/>
    <property type="match status" value="1"/>
</dbReference>
<dbReference type="GO" id="GO:0008234">
    <property type="term" value="F:cysteine-type peptidase activity"/>
    <property type="evidence" value="ECO:0007669"/>
    <property type="project" value="UniProtKB-KW"/>
</dbReference>
<evidence type="ECO:0000256" key="4">
    <source>
        <dbReference type="ARBA" id="ARBA00022807"/>
    </source>
</evidence>
<evidence type="ECO:0000256" key="2">
    <source>
        <dbReference type="ARBA" id="ARBA00022670"/>
    </source>
</evidence>
<keyword evidence="2" id="KW-0645">Protease</keyword>
<keyword evidence="7" id="KW-1185">Reference proteome</keyword>
<dbReference type="RefSeq" id="WP_250859067.1">
    <property type="nucleotide sequence ID" value="NZ_JAGSOJ010000002.1"/>
</dbReference>
<evidence type="ECO:0000259" key="5">
    <source>
        <dbReference type="PROSITE" id="PS51935"/>
    </source>
</evidence>
<protein>
    <submittedName>
        <fullName evidence="6">SH3 domain-containing protein</fullName>
    </submittedName>
</protein>
<proteinExistence type="inferred from homology"/>
<evidence type="ECO:0000256" key="1">
    <source>
        <dbReference type="ARBA" id="ARBA00007074"/>
    </source>
</evidence>
<evidence type="ECO:0000256" key="3">
    <source>
        <dbReference type="ARBA" id="ARBA00022801"/>
    </source>
</evidence>
<evidence type="ECO:0000313" key="7">
    <source>
        <dbReference type="Proteomes" id="UP001056429"/>
    </source>
</evidence>
<feature type="domain" description="NlpC/P60" evidence="5">
    <location>
        <begin position="403"/>
        <end position="533"/>
    </location>
</feature>